<reference evidence="2" key="1">
    <citation type="journal article" date="2014" name="Proc. Natl. Acad. Sci. U.S.A.">
        <title>Extensive sampling of basidiomycete genomes demonstrates inadequacy of the white-rot/brown-rot paradigm for wood decay fungi.</title>
        <authorList>
            <person name="Riley R."/>
            <person name="Salamov A.A."/>
            <person name="Brown D.W."/>
            <person name="Nagy L.G."/>
            <person name="Floudas D."/>
            <person name="Held B.W."/>
            <person name="Levasseur A."/>
            <person name="Lombard V."/>
            <person name="Morin E."/>
            <person name="Otillar R."/>
            <person name="Lindquist E.A."/>
            <person name="Sun H."/>
            <person name="LaButti K.M."/>
            <person name="Schmutz J."/>
            <person name="Jabbour D."/>
            <person name="Luo H."/>
            <person name="Baker S.E."/>
            <person name="Pisabarro A.G."/>
            <person name="Walton J.D."/>
            <person name="Blanchette R.A."/>
            <person name="Henrissat B."/>
            <person name="Martin F."/>
            <person name="Cullen D."/>
            <person name="Hibbett D.S."/>
            <person name="Grigoriev I.V."/>
        </authorList>
    </citation>
    <scope>NUCLEOTIDE SEQUENCE [LARGE SCALE GENOMIC DNA]</scope>
    <source>
        <strain evidence="2">FD-172 SS1</strain>
    </source>
</reference>
<dbReference type="OrthoDB" id="2603374at2759"/>
<dbReference type="EMBL" id="KL198017">
    <property type="protein sequence ID" value="KDQ20731.1"/>
    <property type="molecule type" value="Genomic_DNA"/>
</dbReference>
<keyword evidence="2" id="KW-1185">Reference proteome</keyword>
<organism evidence="1 2">
    <name type="scientific">Botryobasidium botryosum (strain FD-172 SS1)</name>
    <dbReference type="NCBI Taxonomy" id="930990"/>
    <lineage>
        <taxon>Eukaryota</taxon>
        <taxon>Fungi</taxon>
        <taxon>Dikarya</taxon>
        <taxon>Basidiomycota</taxon>
        <taxon>Agaricomycotina</taxon>
        <taxon>Agaricomycetes</taxon>
        <taxon>Cantharellales</taxon>
        <taxon>Botryobasidiaceae</taxon>
        <taxon>Botryobasidium</taxon>
    </lineage>
</organism>
<name>A0A067NAC2_BOTB1</name>
<dbReference type="HOGENOM" id="CLU_102259_1_0_1"/>
<gene>
    <name evidence="1" type="ORF">BOTBODRAFT_183467</name>
</gene>
<dbReference type="InParanoid" id="A0A067NAC2"/>
<evidence type="ECO:0000313" key="1">
    <source>
        <dbReference type="EMBL" id="KDQ20731.1"/>
    </source>
</evidence>
<protein>
    <submittedName>
        <fullName evidence="1">Uncharacterized protein</fullName>
    </submittedName>
</protein>
<dbReference type="Proteomes" id="UP000027195">
    <property type="component" value="Unassembled WGS sequence"/>
</dbReference>
<dbReference type="AlphaFoldDB" id="A0A067NAC2"/>
<evidence type="ECO:0000313" key="2">
    <source>
        <dbReference type="Proteomes" id="UP000027195"/>
    </source>
</evidence>
<proteinExistence type="predicted"/>
<sequence>MVASDPVVILEPNSLYVATETIMADGFHWAIFITDAQGIATRHQWAENLKRSSEPEKYLMDVVDPVTTYMNNRCMLGHFKIMGYTPPADSKVVHDICRTAFPTSFATWKENRKHKMTYRTWILKVLGSLQDIGVISRSDLVEGVEGIITSQSRALETRLSVAEFDVSESYVSVRVIV</sequence>
<accession>A0A067NAC2</accession>